<sequence length="142" mass="16502">MKLFKTRLSRIILWAFALNTVWEFGQCVFFYNMWSWPFWKSTIWMWAAIFGDVLIVLGLWKGASFLRGLGPFHKPSTSGYLVLILLSFGASIVLEWLAIYLNLWSYDPFMPTLTFYDREIGVLPILQITSLPVLSVYMGSKK</sequence>
<feature type="transmembrane region" description="Helical" evidence="1">
    <location>
        <begin position="12"/>
        <end position="31"/>
    </location>
</feature>
<feature type="transmembrane region" description="Helical" evidence="1">
    <location>
        <begin position="121"/>
        <end position="139"/>
    </location>
</feature>
<name>A0ABT3PJU9_9BACT</name>
<comment type="caution">
    <text evidence="2">The sequence shown here is derived from an EMBL/GenBank/DDBJ whole genome shotgun (WGS) entry which is preliminary data.</text>
</comment>
<dbReference type="Proteomes" id="UP001207918">
    <property type="component" value="Unassembled WGS sequence"/>
</dbReference>
<evidence type="ECO:0008006" key="4">
    <source>
        <dbReference type="Google" id="ProtNLM"/>
    </source>
</evidence>
<dbReference type="RefSeq" id="WP_265764925.1">
    <property type="nucleotide sequence ID" value="NZ_JAGGJA010000003.1"/>
</dbReference>
<evidence type="ECO:0000313" key="2">
    <source>
        <dbReference type="EMBL" id="MCW9706220.1"/>
    </source>
</evidence>
<protein>
    <recommendedName>
        <fullName evidence="4">ABC-transporter type IV</fullName>
    </recommendedName>
</protein>
<organism evidence="2 3">
    <name type="scientific">Fodinibius salsisoli</name>
    <dbReference type="NCBI Taxonomy" id="2820877"/>
    <lineage>
        <taxon>Bacteria</taxon>
        <taxon>Pseudomonadati</taxon>
        <taxon>Balneolota</taxon>
        <taxon>Balneolia</taxon>
        <taxon>Balneolales</taxon>
        <taxon>Balneolaceae</taxon>
        <taxon>Fodinibius</taxon>
    </lineage>
</organism>
<proteinExistence type="predicted"/>
<evidence type="ECO:0000256" key="1">
    <source>
        <dbReference type="SAM" id="Phobius"/>
    </source>
</evidence>
<keyword evidence="1" id="KW-1133">Transmembrane helix</keyword>
<accession>A0ABT3PJU9</accession>
<reference evidence="2 3" key="1">
    <citation type="submission" date="2021-03" db="EMBL/GenBank/DDBJ databases">
        <title>Aliifodinibius sp. nov., a new bacterium isolated from saline soil.</title>
        <authorList>
            <person name="Galisteo C."/>
            <person name="De La Haba R."/>
            <person name="Sanchez-Porro C."/>
            <person name="Ventosa A."/>
        </authorList>
    </citation>
    <scope>NUCLEOTIDE SEQUENCE [LARGE SCALE GENOMIC DNA]</scope>
    <source>
        <strain evidence="2 3">1BSP15-2V2</strain>
    </source>
</reference>
<keyword evidence="1" id="KW-0812">Transmembrane</keyword>
<keyword evidence="1" id="KW-0472">Membrane</keyword>
<gene>
    <name evidence="2" type="ORF">J6I44_05120</name>
</gene>
<dbReference type="EMBL" id="JAGGJA010000003">
    <property type="protein sequence ID" value="MCW9706220.1"/>
    <property type="molecule type" value="Genomic_DNA"/>
</dbReference>
<evidence type="ECO:0000313" key="3">
    <source>
        <dbReference type="Proteomes" id="UP001207918"/>
    </source>
</evidence>
<feature type="transmembrane region" description="Helical" evidence="1">
    <location>
        <begin position="43"/>
        <end position="60"/>
    </location>
</feature>
<keyword evidence="3" id="KW-1185">Reference proteome</keyword>
<feature type="transmembrane region" description="Helical" evidence="1">
    <location>
        <begin position="80"/>
        <end position="101"/>
    </location>
</feature>